<sequence length="98" mass="11308">MASDVKIRGHLATEQERIISALEADIAELHAALAVSKQLEEGKRAEADRLEERMIQLEKEAEQNQATIRTNENSEFYGTPFIIRYKTFIQLYVYMFSV</sequence>
<feature type="coiled-coil region" evidence="1">
    <location>
        <begin position="12"/>
        <end position="67"/>
    </location>
</feature>
<dbReference type="EMBL" id="CAAALY010046376">
    <property type="protein sequence ID" value="VEL20413.1"/>
    <property type="molecule type" value="Genomic_DNA"/>
</dbReference>
<accession>A0A448WU90</accession>
<reference evidence="2" key="1">
    <citation type="submission" date="2018-11" db="EMBL/GenBank/DDBJ databases">
        <authorList>
            <consortium name="Pathogen Informatics"/>
        </authorList>
    </citation>
    <scope>NUCLEOTIDE SEQUENCE</scope>
</reference>
<protein>
    <submittedName>
        <fullName evidence="2">Uncharacterized protein</fullName>
    </submittedName>
</protein>
<keyword evidence="3" id="KW-1185">Reference proteome</keyword>
<comment type="caution">
    <text evidence="2">The sequence shown here is derived from an EMBL/GenBank/DDBJ whole genome shotgun (WGS) entry which is preliminary data.</text>
</comment>
<dbReference type="Proteomes" id="UP000784294">
    <property type="component" value="Unassembled WGS sequence"/>
</dbReference>
<dbReference type="AlphaFoldDB" id="A0A448WU90"/>
<proteinExistence type="predicted"/>
<organism evidence="2 3">
    <name type="scientific">Protopolystoma xenopodis</name>
    <dbReference type="NCBI Taxonomy" id="117903"/>
    <lineage>
        <taxon>Eukaryota</taxon>
        <taxon>Metazoa</taxon>
        <taxon>Spiralia</taxon>
        <taxon>Lophotrochozoa</taxon>
        <taxon>Platyhelminthes</taxon>
        <taxon>Monogenea</taxon>
        <taxon>Polyopisthocotylea</taxon>
        <taxon>Polystomatidea</taxon>
        <taxon>Polystomatidae</taxon>
        <taxon>Protopolystoma</taxon>
    </lineage>
</organism>
<dbReference type="OrthoDB" id="49058at2759"/>
<keyword evidence="1" id="KW-0175">Coiled coil</keyword>
<evidence type="ECO:0000313" key="2">
    <source>
        <dbReference type="EMBL" id="VEL20413.1"/>
    </source>
</evidence>
<name>A0A448WU90_9PLAT</name>
<evidence type="ECO:0000313" key="3">
    <source>
        <dbReference type="Proteomes" id="UP000784294"/>
    </source>
</evidence>
<evidence type="ECO:0000256" key="1">
    <source>
        <dbReference type="SAM" id="Coils"/>
    </source>
</evidence>
<gene>
    <name evidence="2" type="ORF">PXEA_LOCUS13853</name>
</gene>